<dbReference type="InterPro" id="IPR008271">
    <property type="entry name" value="Ser/Thr_kinase_AS"/>
</dbReference>
<reference evidence="2" key="1">
    <citation type="submission" date="2023-06" db="EMBL/GenBank/DDBJ databases">
        <authorList>
            <person name="Kurt Z."/>
        </authorList>
    </citation>
    <scope>NUCLEOTIDE SEQUENCE</scope>
</reference>
<evidence type="ECO:0000259" key="1">
    <source>
        <dbReference type="PROSITE" id="PS50011"/>
    </source>
</evidence>
<evidence type="ECO:0000313" key="3">
    <source>
        <dbReference type="EMBL" id="CAL6018963.1"/>
    </source>
</evidence>
<proteinExistence type="predicted"/>
<reference evidence="3 4" key="2">
    <citation type="submission" date="2024-07" db="EMBL/GenBank/DDBJ databases">
        <authorList>
            <person name="Akdeniz Z."/>
        </authorList>
    </citation>
    <scope>NUCLEOTIDE SEQUENCE [LARGE SCALE GENOMIC DNA]</scope>
</reference>
<name>A0AA86TS16_9EUKA</name>
<keyword evidence="3" id="KW-0418">Kinase</keyword>
<dbReference type="SMART" id="SM00220">
    <property type="entry name" value="S_TKc"/>
    <property type="match status" value="1"/>
</dbReference>
<evidence type="ECO:0000313" key="2">
    <source>
        <dbReference type="EMBL" id="CAI9926215.1"/>
    </source>
</evidence>
<dbReference type="InterPro" id="IPR011009">
    <property type="entry name" value="Kinase-like_dom_sf"/>
</dbReference>
<dbReference type="AlphaFoldDB" id="A0AA86TS16"/>
<dbReference type="EMBL" id="CATOUU010000367">
    <property type="protein sequence ID" value="CAI9926215.1"/>
    <property type="molecule type" value="Genomic_DNA"/>
</dbReference>
<dbReference type="GO" id="GO:0004674">
    <property type="term" value="F:protein serine/threonine kinase activity"/>
    <property type="evidence" value="ECO:0007669"/>
    <property type="project" value="TreeGrafter"/>
</dbReference>
<evidence type="ECO:0000313" key="4">
    <source>
        <dbReference type="Proteomes" id="UP001642409"/>
    </source>
</evidence>
<dbReference type="Proteomes" id="UP001642409">
    <property type="component" value="Unassembled WGS sequence"/>
</dbReference>
<accession>A0AA86TS16</accession>
<dbReference type="GO" id="GO:0005737">
    <property type="term" value="C:cytoplasm"/>
    <property type="evidence" value="ECO:0007669"/>
    <property type="project" value="TreeGrafter"/>
</dbReference>
<gene>
    <name evidence="2" type="ORF">HINF_LOCUS13860</name>
    <name evidence="3" type="ORF">HINF_LOCUS26717</name>
</gene>
<organism evidence="2">
    <name type="scientific">Hexamita inflata</name>
    <dbReference type="NCBI Taxonomy" id="28002"/>
    <lineage>
        <taxon>Eukaryota</taxon>
        <taxon>Metamonada</taxon>
        <taxon>Diplomonadida</taxon>
        <taxon>Hexamitidae</taxon>
        <taxon>Hexamitinae</taxon>
        <taxon>Hexamita</taxon>
    </lineage>
</organism>
<protein>
    <submittedName>
        <fullName evidence="2">CAMK CAMKL</fullName>
    </submittedName>
    <submittedName>
        <fullName evidence="3">Kinase</fullName>
    </submittedName>
</protein>
<feature type="domain" description="Protein kinase" evidence="1">
    <location>
        <begin position="6"/>
        <end position="266"/>
    </location>
</feature>
<comment type="caution">
    <text evidence="2">The sequence shown here is derived from an EMBL/GenBank/DDBJ whole genome shotgun (WGS) entry which is preliminary data.</text>
</comment>
<dbReference type="PROSITE" id="PS50011">
    <property type="entry name" value="PROTEIN_KINASE_DOM"/>
    <property type="match status" value="1"/>
</dbReference>
<dbReference type="PANTHER" id="PTHR44167">
    <property type="entry name" value="OVARIAN-SPECIFIC SERINE/THREONINE-PROTEIN KINASE LOK-RELATED"/>
    <property type="match status" value="1"/>
</dbReference>
<dbReference type="EMBL" id="CAXDID020000082">
    <property type="protein sequence ID" value="CAL6018963.1"/>
    <property type="molecule type" value="Genomic_DNA"/>
</dbReference>
<dbReference type="GO" id="GO:0005524">
    <property type="term" value="F:ATP binding"/>
    <property type="evidence" value="ECO:0007669"/>
    <property type="project" value="InterPro"/>
</dbReference>
<dbReference type="InterPro" id="IPR000719">
    <property type="entry name" value="Prot_kinase_dom"/>
</dbReference>
<dbReference type="PROSITE" id="PS00108">
    <property type="entry name" value="PROTEIN_KINASE_ST"/>
    <property type="match status" value="1"/>
</dbReference>
<keyword evidence="3" id="KW-0808">Transferase</keyword>
<dbReference type="Gene3D" id="1.10.510.10">
    <property type="entry name" value="Transferase(Phosphotransferase) domain 1"/>
    <property type="match status" value="1"/>
</dbReference>
<dbReference type="PANTHER" id="PTHR44167:SF18">
    <property type="entry name" value="PROTEIN KINASE DOMAIN-CONTAINING PROTEIN"/>
    <property type="match status" value="1"/>
</dbReference>
<dbReference type="GO" id="GO:0044773">
    <property type="term" value="P:mitotic DNA damage checkpoint signaling"/>
    <property type="evidence" value="ECO:0007669"/>
    <property type="project" value="TreeGrafter"/>
</dbReference>
<dbReference type="Pfam" id="PF00069">
    <property type="entry name" value="Pkinase"/>
    <property type="match status" value="1"/>
</dbReference>
<keyword evidence="4" id="KW-1185">Reference proteome</keyword>
<dbReference type="SUPFAM" id="SSF56112">
    <property type="entry name" value="Protein kinase-like (PK-like)"/>
    <property type="match status" value="1"/>
</dbReference>
<sequence>MKIEYMNKELTIGQQYTNIVYVCKGSNLYCLKATHKTWGQCALLIANSAHEFQNRLNLYQKLENIENVQQIFEFSKLEIDASAKEYIQTYYANIFSDSSYLLSTKYYTCNIIQHLKTLQTQLQKVDCFKQLLLSVKKIHDLNIYHMDLKPSNLFVDSGTIILIDFGISVAVSTLEYVDNRSAYVPLSDICSGQINCQKFDVYCLGAMLMEMLTTQTPNSPISLYSQQHKQLAQLLNVSAADLLQGMLEPDQSKRYSISECLLHPFVLNQSEEEFFQFKLTRHFKIDHKFQTEMNKLSQENLQKAALEAQNPELNAFYYFLETMEQEPESSSCLVSNLINTEVEEKKMQYTMGKIKGFSSAILLSAIQTCNFDLEDLDISD</sequence>
<dbReference type="GO" id="GO:0005634">
    <property type="term" value="C:nucleus"/>
    <property type="evidence" value="ECO:0007669"/>
    <property type="project" value="TreeGrafter"/>
</dbReference>